<dbReference type="eggNOG" id="COG3209">
    <property type="taxonomic scope" value="Bacteria"/>
</dbReference>
<dbReference type="InterPro" id="IPR006530">
    <property type="entry name" value="YD"/>
</dbReference>
<proteinExistence type="predicted"/>
<dbReference type="AlphaFoldDB" id="F8K0E7"/>
<dbReference type="EMBL" id="CP003219">
    <property type="protein sequence ID" value="AEW97351.1"/>
    <property type="molecule type" value="Genomic_DNA"/>
</dbReference>
<dbReference type="NCBIfam" id="TIGR01643">
    <property type="entry name" value="YD_repeat_2x"/>
    <property type="match status" value="1"/>
</dbReference>
<accession>F8K0E7</accession>
<dbReference type="HOGENOM" id="CLU_1894961_0_0_11"/>
<evidence type="ECO:0000313" key="2">
    <source>
        <dbReference type="Proteomes" id="UP000007842"/>
    </source>
</evidence>
<name>F8K0E7_STREN</name>
<sequence length="134" mass="14748">MRLQQANTDGVVTAFAYDPAHRLVRATSPDTELVIDRDPLGRVLLETVGGHSVESRYDAVGHRTEQRLPSGAASRWEYGADDQPTVLHMTGHTLAFSYHQAGREIGCQVGATDITSQEWDALHRVASRTVRPGR</sequence>
<dbReference type="InterPro" id="IPR031325">
    <property type="entry name" value="RHS_repeat"/>
</dbReference>
<evidence type="ECO:0000313" key="1">
    <source>
        <dbReference type="EMBL" id="AEW97351.1"/>
    </source>
</evidence>
<dbReference type="Gene3D" id="2.180.10.10">
    <property type="entry name" value="RHS repeat-associated core"/>
    <property type="match status" value="1"/>
</dbReference>
<keyword evidence="2" id="KW-1185">Reference proteome</keyword>
<dbReference type="Pfam" id="PF05593">
    <property type="entry name" value="RHS_repeat"/>
    <property type="match status" value="1"/>
</dbReference>
<dbReference type="KEGG" id="sct:SCAT_4986"/>
<organism evidence="1 2">
    <name type="scientific">Streptantibioticus cattleyicolor (strain ATCC 35852 / DSM 46488 / JCM 4925 / NBRC 14057 / NRRL 8057)</name>
    <name type="common">Streptomyces cattleya</name>
    <dbReference type="NCBI Taxonomy" id="1003195"/>
    <lineage>
        <taxon>Bacteria</taxon>
        <taxon>Bacillati</taxon>
        <taxon>Actinomycetota</taxon>
        <taxon>Actinomycetes</taxon>
        <taxon>Kitasatosporales</taxon>
        <taxon>Streptomycetaceae</taxon>
        <taxon>Streptantibioticus</taxon>
    </lineage>
</organism>
<gene>
    <name evidence="1" type="ordered locus">SCATT_49800</name>
</gene>
<dbReference type="STRING" id="1003195.SCATT_49800"/>
<protein>
    <submittedName>
        <fullName evidence="1">Rhs family protein</fullName>
    </submittedName>
</protein>
<dbReference type="PATRIC" id="fig|1003195.29.peg.4968"/>
<accession>G8X0W2</accession>
<dbReference type="KEGG" id="scy:SCATT_49800"/>
<dbReference type="OrthoDB" id="574668at2"/>
<reference evidence="2" key="1">
    <citation type="submission" date="2011-12" db="EMBL/GenBank/DDBJ databases">
        <title>Complete genome sequence of Streptomyces cattleya strain DSM 46488.</title>
        <authorList>
            <person name="Ou H.-Y."/>
            <person name="Li P."/>
            <person name="Zhao C."/>
            <person name="O'Hagan D."/>
            <person name="Deng Z."/>
        </authorList>
    </citation>
    <scope>NUCLEOTIDE SEQUENCE [LARGE SCALE GENOMIC DNA]</scope>
    <source>
        <strain evidence="2">ATCC 35852 / DSM 46488 / JCM 4925 / NBRC 14057 / NRRL 8057</strain>
    </source>
</reference>
<dbReference type="Proteomes" id="UP000007842">
    <property type="component" value="Chromosome"/>
</dbReference>